<dbReference type="EC" id="2.3.1.15" evidence="5 14"/>
<sequence length="875" mass="98814">MSNKFQSNISNWYRRLSGKLLDTVATPHLLGDIPKGLQSLPAKLEPLVITPQTESGESTPPAVIGHERAICYVFFEHSMSNALLVDGEARRQNLPAPLNPMVSHRLNEETAILYIKNTDEGNPFRTPTDVQPPRLLRLMDAVAQFPDLDVELVPITILWGRAPDKEDSLFKLLFADSWATPSLLKQSANIIVHGRQAFVQFHDPLPLRSLVADIRKQGPSDANEIAKRIMQQLRDYLTRQREIVLGPDLSDRRNMVDDLMSTQSIQEAIQREMTRSNKTSIEVHHEAHGYLDEIASDYSYSAVRFLERSLTWLWTQLYDGVEVHHFQSVRNIADEYELIYTPSHRSHIDYLLLSYVIYKRGMMIPYIAAGDNLNIPGVGPLLRRGGAFFIRRTFKGNPLYVSVFKEYLHSILTRNNPIEYFIEGGRSRTGRLLPPKTGMLAMTIHSHMRGAGKPIAFIPTYIGYERLMEGATYVGEMSGKPKESESVWGLLQAARKIERIFGKVHVSFGEPVFLDQVLKAHNADNIQLLSNDDPMPREAKLAVDTVAENIMQNINRAAVLNPVSLLSVVLLATPKHALDEEVCIKQLDTYRSLAEAVPYDERIEITTFSGRDIIAYGLKLKLIKRVKHLLGDMIAIEDGQGVLLTYFRNNILHLFILPSLIASLVQHNGRISREEIGSVIQTLYPFLQAELFLKWRKEMLDEVIDQQLAALIAAELVLDDGSNTVYSPPPNSEAYNQLGVLAAPVQQSLERYFMTLTLLSQQGSGRITAKQVEDLSHLLGQRLSVLYEFNSPEFFDKALFRSFVAALSELKYVTIDDQGLIHFDHRLINMAEDSRLVLNADTLNALQHMTNVSEEEIQSAIAALAKKKERKPKAK</sequence>
<feature type="domain" description="Phospholipid/glycerol acyltransferase" evidence="15">
    <location>
        <begin position="338"/>
        <end position="465"/>
    </location>
</feature>
<gene>
    <name evidence="14" type="primary">plsB</name>
    <name evidence="16" type="ORF">HYN46_02685</name>
</gene>
<evidence type="ECO:0000256" key="8">
    <source>
        <dbReference type="ARBA" id="ARBA00022679"/>
    </source>
</evidence>
<dbReference type="NCBIfam" id="NF003441">
    <property type="entry name" value="PRK04974.1"/>
    <property type="match status" value="1"/>
</dbReference>
<dbReference type="PIRSF" id="PIRSF500064">
    <property type="entry name" value="GPAT"/>
    <property type="match status" value="1"/>
</dbReference>
<evidence type="ECO:0000259" key="15">
    <source>
        <dbReference type="SMART" id="SM00563"/>
    </source>
</evidence>
<dbReference type="InterPro" id="IPR022284">
    <property type="entry name" value="GPAT/DHAPAT"/>
</dbReference>
<dbReference type="PANTHER" id="PTHR12563">
    <property type="entry name" value="GLYCEROL-3-PHOSPHATE ACYLTRANSFERASE"/>
    <property type="match status" value="1"/>
</dbReference>
<dbReference type="GO" id="GO:0016024">
    <property type="term" value="P:CDP-diacylglycerol biosynthetic process"/>
    <property type="evidence" value="ECO:0007669"/>
    <property type="project" value="UniProtKB-UniRule"/>
</dbReference>
<evidence type="ECO:0000256" key="9">
    <source>
        <dbReference type="ARBA" id="ARBA00023136"/>
    </source>
</evidence>
<dbReference type="CDD" id="cd07993">
    <property type="entry name" value="LPLAT_DHAPAT-like"/>
    <property type="match status" value="1"/>
</dbReference>
<evidence type="ECO:0000256" key="5">
    <source>
        <dbReference type="ARBA" id="ARBA00013113"/>
    </source>
</evidence>
<keyword evidence="10 14" id="KW-0594">Phospholipid biosynthesis</keyword>
<dbReference type="InterPro" id="IPR045520">
    <property type="entry name" value="GPAT/DHAPAT_C"/>
</dbReference>
<accession>A0A345P3M1</accession>
<evidence type="ECO:0000256" key="13">
    <source>
        <dbReference type="ARBA" id="ARBA00048427"/>
    </source>
</evidence>
<dbReference type="Pfam" id="PF19277">
    <property type="entry name" value="GPAT_C"/>
    <property type="match status" value="1"/>
</dbReference>
<dbReference type="OrthoDB" id="335193at2"/>
<evidence type="ECO:0000256" key="4">
    <source>
        <dbReference type="ARBA" id="ARBA00007937"/>
    </source>
</evidence>
<evidence type="ECO:0000256" key="6">
    <source>
        <dbReference type="ARBA" id="ARBA00013432"/>
    </source>
</evidence>
<reference evidence="16 17" key="1">
    <citation type="submission" date="2018-07" db="EMBL/GenBank/DDBJ databases">
        <title>Genome sequencing of Moraxellaceae gen. HYN0046.</title>
        <authorList>
            <person name="Kim M."/>
            <person name="Yi H."/>
        </authorList>
    </citation>
    <scope>NUCLEOTIDE SEQUENCE [LARGE SCALE GENOMIC DNA]</scope>
    <source>
        <strain evidence="16 17">HYN0046</strain>
    </source>
</reference>
<dbReference type="AlphaFoldDB" id="A0A345P3M1"/>
<dbReference type="InterPro" id="IPR002123">
    <property type="entry name" value="Plipid/glycerol_acylTrfase"/>
</dbReference>
<evidence type="ECO:0000256" key="3">
    <source>
        <dbReference type="ARBA" id="ARBA00005189"/>
    </source>
</evidence>
<dbReference type="KEGG" id="mbah:HYN46_02685"/>
<dbReference type="PANTHER" id="PTHR12563:SF17">
    <property type="entry name" value="DIHYDROXYACETONE PHOSPHATE ACYLTRANSFERASE"/>
    <property type="match status" value="1"/>
</dbReference>
<comment type="similarity">
    <text evidence="4 14">Belongs to the GPAT/DAPAT family.</text>
</comment>
<dbReference type="HAMAP" id="MF_00393">
    <property type="entry name" value="Glyc3P_acyltrans"/>
    <property type="match status" value="1"/>
</dbReference>
<evidence type="ECO:0000256" key="12">
    <source>
        <dbReference type="ARBA" id="ARBA00023315"/>
    </source>
</evidence>
<protein>
    <recommendedName>
        <fullName evidence="6 14">Glycerol-3-phosphate acyltransferase</fullName>
        <shortName evidence="14">GPAT</shortName>
        <ecNumber evidence="5 14">2.3.1.15</ecNumber>
    </recommendedName>
</protein>
<dbReference type="SMART" id="SM00563">
    <property type="entry name" value="PlsC"/>
    <property type="match status" value="1"/>
</dbReference>
<comment type="catalytic activity">
    <reaction evidence="13 14">
        <text>sn-glycerol 3-phosphate + an acyl-CoA = a 1-acyl-sn-glycero-3-phosphate + CoA</text>
        <dbReference type="Rhea" id="RHEA:15325"/>
        <dbReference type="ChEBI" id="CHEBI:57287"/>
        <dbReference type="ChEBI" id="CHEBI:57597"/>
        <dbReference type="ChEBI" id="CHEBI:57970"/>
        <dbReference type="ChEBI" id="CHEBI:58342"/>
        <dbReference type="EC" id="2.3.1.15"/>
    </reaction>
</comment>
<keyword evidence="7 14" id="KW-1003">Cell membrane</keyword>
<dbReference type="InterPro" id="IPR041728">
    <property type="entry name" value="GPAT/DHAPAT_LPLAT"/>
</dbReference>
<dbReference type="NCBIfam" id="TIGR03703">
    <property type="entry name" value="plsB"/>
    <property type="match status" value="1"/>
</dbReference>
<dbReference type="GO" id="GO:0005886">
    <property type="term" value="C:plasma membrane"/>
    <property type="evidence" value="ECO:0007669"/>
    <property type="project" value="UniProtKB-SubCell"/>
</dbReference>
<evidence type="ECO:0000256" key="14">
    <source>
        <dbReference type="HAMAP-Rule" id="MF_00393"/>
    </source>
</evidence>
<evidence type="ECO:0000256" key="10">
    <source>
        <dbReference type="ARBA" id="ARBA00023209"/>
    </source>
</evidence>
<evidence type="ECO:0000256" key="11">
    <source>
        <dbReference type="ARBA" id="ARBA00023264"/>
    </source>
</evidence>
<evidence type="ECO:0000256" key="1">
    <source>
        <dbReference type="ARBA" id="ARBA00004413"/>
    </source>
</evidence>
<keyword evidence="11 14" id="KW-1208">Phospholipid metabolism</keyword>
<evidence type="ECO:0000256" key="2">
    <source>
        <dbReference type="ARBA" id="ARBA00004765"/>
    </source>
</evidence>
<dbReference type="UniPathway" id="UPA00557">
    <property type="reaction ID" value="UER00612"/>
</dbReference>
<comment type="domain">
    <text evidence="14">The HXXXXD motif is essential for acyltransferase activity and may constitute the binding site for the phosphate moiety of the glycerol-3-phosphate.</text>
</comment>
<dbReference type="GO" id="GO:0004366">
    <property type="term" value="F:glycerol-3-phosphate O-acyltransferase activity"/>
    <property type="evidence" value="ECO:0007669"/>
    <property type="project" value="UniProtKB-UniRule"/>
</dbReference>
<dbReference type="RefSeq" id="WP_114897990.1">
    <property type="nucleotide sequence ID" value="NZ_CP031222.1"/>
</dbReference>
<keyword evidence="14" id="KW-0444">Lipid biosynthesis</keyword>
<evidence type="ECO:0000313" key="17">
    <source>
        <dbReference type="Proteomes" id="UP000253940"/>
    </source>
</evidence>
<evidence type="ECO:0000313" key="16">
    <source>
        <dbReference type="EMBL" id="AXI01880.1"/>
    </source>
</evidence>
<dbReference type="EMBL" id="CP031222">
    <property type="protein sequence ID" value="AXI01880.1"/>
    <property type="molecule type" value="Genomic_DNA"/>
</dbReference>
<dbReference type="SUPFAM" id="SSF69593">
    <property type="entry name" value="Glycerol-3-phosphate (1)-acyltransferase"/>
    <property type="match status" value="1"/>
</dbReference>
<feature type="short sequence motif" description="HXXXXD motif" evidence="14">
    <location>
        <begin position="343"/>
        <end position="348"/>
    </location>
</feature>
<dbReference type="Proteomes" id="UP000253940">
    <property type="component" value="Chromosome"/>
</dbReference>
<comment type="subcellular location">
    <subcellularLocation>
        <location evidence="1 14">Cell membrane</location>
        <topology evidence="1 14">Peripheral membrane protein</topology>
        <orientation evidence="1 14">Cytoplasmic side</orientation>
    </subcellularLocation>
</comment>
<keyword evidence="9 14" id="KW-0472">Membrane</keyword>
<comment type="pathway">
    <text evidence="2 14">Phospholipid metabolism; CDP-diacylglycerol biosynthesis; CDP-diacylglycerol from sn-glycerol 3-phosphate: step 1/3.</text>
</comment>
<keyword evidence="8 14" id="KW-0808">Transferase</keyword>
<keyword evidence="12 14" id="KW-0012">Acyltransferase</keyword>
<dbReference type="GO" id="GO:0006631">
    <property type="term" value="P:fatty acid metabolic process"/>
    <property type="evidence" value="ECO:0007669"/>
    <property type="project" value="TreeGrafter"/>
</dbReference>
<organism evidence="16 17">
    <name type="scientific">Aquirhabdus parva</name>
    <dbReference type="NCBI Taxonomy" id="2283318"/>
    <lineage>
        <taxon>Bacteria</taxon>
        <taxon>Pseudomonadati</taxon>
        <taxon>Pseudomonadota</taxon>
        <taxon>Gammaproteobacteria</taxon>
        <taxon>Moraxellales</taxon>
        <taxon>Moraxellaceae</taxon>
        <taxon>Aquirhabdus</taxon>
    </lineage>
</organism>
<dbReference type="InterPro" id="IPR028354">
    <property type="entry name" value="GPAT_PlsB"/>
</dbReference>
<proteinExistence type="inferred from homology"/>
<dbReference type="PIRSF" id="PIRSF000437">
    <property type="entry name" value="GPAT_DHAPAT"/>
    <property type="match status" value="1"/>
</dbReference>
<keyword evidence="17" id="KW-1185">Reference proteome</keyword>
<dbReference type="Pfam" id="PF01553">
    <property type="entry name" value="Acyltransferase"/>
    <property type="match status" value="1"/>
</dbReference>
<comment type="pathway">
    <text evidence="3">Lipid metabolism.</text>
</comment>
<evidence type="ECO:0000256" key="7">
    <source>
        <dbReference type="ARBA" id="ARBA00022475"/>
    </source>
</evidence>
<keyword evidence="14" id="KW-0443">Lipid metabolism</keyword>
<name>A0A345P3M1_9GAMM</name>